<keyword evidence="4" id="KW-0067">ATP-binding</keyword>
<evidence type="ECO:0000256" key="1">
    <source>
        <dbReference type="ARBA" id="ARBA00022679"/>
    </source>
</evidence>
<keyword evidence="2" id="KW-0547">Nucleotide-binding</keyword>
<dbReference type="GO" id="GO:0004788">
    <property type="term" value="F:thiamine diphosphokinase activity"/>
    <property type="evidence" value="ECO:0007669"/>
    <property type="project" value="UniProtKB-UniRule"/>
</dbReference>
<evidence type="ECO:0000256" key="2">
    <source>
        <dbReference type="ARBA" id="ARBA00022741"/>
    </source>
</evidence>
<feature type="domain" description="Thiamin pyrophosphokinase thiamin-binding" evidence="6">
    <location>
        <begin position="140"/>
        <end position="216"/>
    </location>
</feature>
<dbReference type="Pfam" id="PF04265">
    <property type="entry name" value="TPK_B1_binding"/>
    <property type="match status" value="1"/>
</dbReference>
<dbReference type="InterPro" id="IPR007371">
    <property type="entry name" value="TPK_catalytic"/>
</dbReference>
<name>A0A9D1T9E6_9FIRM</name>
<dbReference type="InterPro" id="IPR036759">
    <property type="entry name" value="TPK_catalytic_sf"/>
</dbReference>
<dbReference type="SMART" id="SM00983">
    <property type="entry name" value="TPK_B1_binding"/>
    <property type="match status" value="1"/>
</dbReference>
<dbReference type="CDD" id="cd07995">
    <property type="entry name" value="TPK"/>
    <property type="match status" value="1"/>
</dbReference>
<dbReference type="Gene3D" id="3.40.50.10240">
    <property type="entry name" value="Thiamin pyrophosphokinase, catalytic domain"/>
    <property type="match status" value="1"/>
</dbReference>
<dbReference type="EMBL" id="DVOS01000065">
    <property type="protein sequence ID" value="HIV23893.1"/>
    <property type="molecule type" value="Genomic_DNA"/>
</dbReference>
<dbReference type="InterPro" id="IPR007373">
    <property type="entry name" value="Thiamin_PyroPKinase_B1-bd"/>
</dbReference>
<dbReference type="PANTHER" id="PTHR41299">
    <property type="entry name" value="THIAMINE PYROPHOSPHOKINASE"/>
    <property type="match status" value="1"/>
</dbReference>
<dbReference type="GO" id="GO:0030975">
    <property type="term" value="F:thiamine binding"/>
    <property type="evidence" value="ECO:0007669"/>
    <property type="project" value="InterPro"/>
</dbReference>
<keyword evidence="3" id="KW-0418">Kinase</keyword>
<evidence type="ECO:0000256" key="5">
    <source>
        <dbReference type="NCBIfam" id="TIGR01378"/>
    </source>
</evidence>
<evidence type="ECO:0000313" key="8">
    <source>
        <dbReference type="Proteomes" id="UP000886889"/>
    </source>
</evidence>
<reference evidence="7" key="1">
    <citation type="submission" date="2020-10" db="EMBL/GenBank/DDBJ databases">
        <authorList>
            <person name="Gilroy R."/>
        </authorList>
    </citation>
    <scope>NUCLEOTIDE SEQUENCE</scope>
    <source>
        <strain evidence="7">ChiBcec6-7307</strain>
    </source>
</reference>
<sequence length="222" mass="24746">MKRGMIIGGGMLQEEFVLSFLQKRLTEEKREDTCLIAADKGLLFLERNGIKPDAIVGDFDSADVSLLDRYKKDPRVTVRRLNPEKDWTDTEVAAQLALDEGCEVLEILGGTGGRIDHLLGNLQLLSLISRLGGDGYLLDEKNRIYVREQNFTVRRQEQWGKYFSLFAWGGDVTGLTLTGFKYQVEDFTLGTVGTRGVSNEMTAQEASVSFKSGRLLVVESGD</sequence>
<dbReference type="GO" id="GO:0016301">
    <property type="term" value="F:kinase activity"/>
    <property type="evidence" value="ECO:0007669"/>
    <property type="project" value="UniProtKB-KW"/>
</dbReference>
<dbReference type="PANTHER" id="PTHR41299:SF1">
    <property type="entry name" value="THIAMINE PYROPHOSPHOKINASE"/>
    <property type="match status" value="1"/>
</dbReference>
<evidence type="ECO:0000256" key="3">
    <source>
        <dbReference type="ARBA" id="ARBA00022777"/>
    </source>
</evidence>
<dbReference type="Proteomes" id="UP000886889">
    <property type="component" value="Unassembled WGS sequence"/>
</dbReference>
<dbReference type="SUPFAM" id="SSF63862">
    <property type="entry name" value="Thiamin pyrophosphokinase, substrate-binding domain"/>
    <property type="match status" value="1"/>
</dbReference>
<comment type="caution">
    <text evidence="7">The sequence shown here is derived from an EMBL/GenBank/DDBJ whole genome shotgun (WGS) entry which is preliminary data.</text>
</comment>
<dbReference type="NCBIfam" id="TIGR01378">
    <property type="entry name" value="thi_PPkinase"/>
    <property type="match status" value="1"/>
</dbReference>
<dbReference type="AlphaFoldDB" id="A0A9D1T9E6"/>
<dbReference type="InterPro" id="IPR006282">
    <property type="entry name" value="Thi_PPkinase"/>
</dbReference>
<dbReference type="GO" id="GO:0006772">
    <property type="term" value="P:thiamine metabolic process"/>
    <property type="evidence" value="ECO:0007669"/>
    <property type="project" value="UniProtKB-UniRule"/>
</dbReference>
<gene>
    <name evidence="7" type="ORF">IAC80_08160</name>
</gene>
<evidence type="ECO:0000259" key="6">
    <source>
        <dbReference type="SMART" id="SM00983"/>
    </source>
</evidence>
<dbReference type="Pfam" id="PF04263">
    <property type="entry name" value="TPK_catalytic"/>
    <property type="match status" value="1"/>
</dbReference>
<organism evidence="7 8">
    <name type="scientific">Candidatus Merdiplasma excrementigallinarum</name>
    <dbReference type="NCBI Taxonomy" id="2840864"/>
    <lineage>
        <taxon>Bacteria</taxon>
        <taxon>Bacillati</taxon>
        <taxon>Bacillota</taxon>
        <taxon>Clostridia</taxon>
        <taxon>Lachnospirales</taxon>
        <taxon>Lachnospiraceae</taxon>
        <taxon>Lachnospiraceae incertae sedis</taxon>
        <taxon>Candidatus Merdiplasma</taxon>
    </lineage>
</organism>
<dbReference type="GO" id="GO:0005524">
    <property type="term" value="F:ATP binding"/>
    <property type="evidence" value="ECO:0007669"/>
    <property type="project" value="UniProtKB-KW"/>
</dbReference>
<dbReference type="EC" id="2.7.6.2" evidence="5"/>
<proteinExistence type="predicted"/>
<reference evidence="7" key="2">
    <citation type="journal article" date="2021" name="PeerJ">
        <title>Extensive microbial diversity within the chicken gut microbiome revealed by metagenomics and culture.</title>
        <authorList>
            <person name="Gilroy R."/>
            <person name="Ravi A."/>
            <person name="Getino M."/>
            <person name="Pursley I."/>
            <person name="Horton D.L."/>
            <person name="Alikhan N.F."/>
            <person name="Baker D."/>
            <person name="Gharbi K."/>
            <person name="Hall N."/>
            <person name="Watson M."/>
            <person name="Adriaenssens E.M."/>
            <person name="Foster-Nyarko E."/>
            <person name="Jarju S."/>
            <person name="Secka A."/>
            <person name="Antonio M."/>
            <person name="Oren A."/>
            <person name="Chaudhuri R.R."/>
            <person name="La Ragione R."/>
            <person name="Hildebrand F."/>
            <person name="Pallen M.J."/>
        </authorList>
    </citation>
    <scope>NUCLEOTIDE SEQUENCE</scope>
    <source>
        <strain evidence="7">ChiBcec6-7307</strain>
    </source>
</reference>
<dbReference type="InterPro" id="IPR036371">
    <property type="entry name" value="TPK_B1-bd_sf"/>
</dbReference>
<dbReference type="GO" id="GO:0009229">
    <property type="term" value="P:thiamine diphosphate biosynthetic process"/>
    <property type="evidence" value="ECO:0007669"/>
    <property type="project" value="InterPro"/>
</dbReference>
<dbReference type="InterPro" id="IPR053149">
    <property type="entry name" value="TPK"/>
</dbReference>
<dbReference type="SUPFAM" id="SSF63999">
    <property type="entry name" value="Thiamin pyrophosphokinase, catalytic domain"/>
    <property type="match status" value="1"/>
</dbReference>
<accession>A0A9D1T9E6</accession>
<protein>
    <recommendedName>
        <fullName evidence="5">Thiamine diphosphokinase</fullName>
        <ecNumber evidence="5">2.7.6.2</ecNumber>
    </recommendedName>
</protein>
<keyword evidence="1 7" id="KW-0808">Transferase</keyword>
<evidence type="ECO:0000313" key="7">
    <source>
        <dbReference type="EMBL" id="HIV23893.1"/>
    </source>
</evidence>
<evidence type="ECO:0000256" key="4">
    <source>
        <dbReference type="ARBA" id="ARBA00022840"/>
    </source>
</evidence>